<dbReference type="PANTHER" id="PTHR43745">
    <property type="entry name" value="NITROREDUCTASE MJ1384-RELATED"/>
    <property type="match status" value="1"/>
</dbReference>
<name>A0ABQ6GTC3_9GAMM</name>
<keyword evidence="3" id="KW-1185">Reference proteome</keyword>
<dbReference type="InterPro" id="IPR000415">
    <property type="entry name" value="Nitroreductase-like"/>
</dbReference>
<proteinExistence type="predicted"/>
<dbReference type="PANTHER" id="PTHR43745:SF2">
    <property type="entry name" value="NITROREDUCTASE MJ1384-RELATED"/>
    <property type="match status" value="1"/>
</dbReference>
<evidence type="ECO:0000313" key="3">
    <source>
        <dbReference type="Proteomes" id="UP001157186"/>
    </source>
</evidence>
<dbReference type="NCBIfam" id="TIGR03605">
    <property type="entry name" value="antibiot_sagB"/>
    <property type="match status" value="1"/>
</dbReference>
<dbReference type="Gene3D" id="3.40.109.10">
    <property type="entry name" value="NADH Oxidase"/>
    <property type="match status" value="1"/>
</dbReference>
<dbReference type="Pfam" id="PF00881">
    <property type="entry name" value="Nitroreductase"/>
    <property type="match status" value="1"/>
</dbReference>
<protein>
    <recommendedName>
        <fullName evidence="1">Nitroreductase domain-containing protein</fullName>
    </recommendedName>
</protein>
<dbReference type="SUPFAM" id="SSF55469">
    <property type="entry name" value="FMN-dependent nitroreductase-like"/>
    <property type="match status" value="1"/>
</dbReference>
<accession>A0ABQ6GTC3</accession>
<dbReference type="Proteomes" id="UP001157186">
    <property type="component" value="Unassembled WGS sequence"/>
</dbReference>
<evidence type="ECO:0000313" key="2">
    <source>
        <dbReference type="EMBL" id="GLX79196.1"/>
    </source>
</evidence>
<reference evidence="2 3" key="1">
    <citation type="submission" date="2023-03" db="EMBL/GenBank/DDBJ databases">
        <title>Draft genome sequence of Thalassotalea insulae KCTC 62186T.</title>
        <authorList>
            <person name="Sawabe T."/>
        </authorList>
    </citation>
    <scope>NUCLEOTIDE SEQUENCE [LARGE SCALE GENOMIC DNA]</scope>
    <source>
        <strain evidence="2 3">KCTC 62186</strain>
    </source>
</reference>
<sequence length="321" mass="37108">MDLYEDYTPILACGYWFENGVWTFNTPHGIVELNCSKATRALKQILPKCNGQNTLNNVLNVEVQSELKVLEFLQKYKVIVDKTDLGSIFSEWSRNPQKLFRPRSYQDIDSHVANIEVLDYQLEEAINIDSLDSPSYLESLFLSRTSRREQSLWPKVDTHILKMLVSCYGVLTKDNKVNLLTSGVPSPGGLYPLKIFIYIPSDLSVLKTGFYEWRRVTQQLIKIKCNDKLCQSKMFNDESINDDSISVFVFGDYERVRYKYGNKAFEMLFLEAGHLMQSFYLYCEDVNLKFCEYCGFNPDYFLSSVINHKNLIPLISARVGS</sequence>
<gene>
    <name evidence="2" type="ORF">tinsulaeT_25360</name>
</gene>
<dbReference type="InterPro" id="IPR020051">
    <property type="entry name" value="SagB-type_dehydrogenase"/>
</dbReference>
<dbReference type="EMBL" id="BSST01000001">
    <property type="protein sequence ID" value="GLX79196.1"/>
    <property type="molecule type" value="Genomic_DNA"/>
</dbReference>
<evidence type="ECO:0000259" key="1">
    <source>
        <dbReference type="Pfam" id="PF00881"/>
    </source>
</evidence>
<dbReference type="RefSeq" id="WP_284245097.1">
    <property type="nucleotide sequence ID" value="NZ_BSST01000001.1"/>
</dbReference>
<dbReference type="CDD" id="cd02142">
    <property type="entry name" value="McbC_SagB-like_oxidoreductase"/>
    <property type="match status" value="1"/>
</dbReference>
<dbReference type="InterPro" id="IPR029479">
    <property type="entry name" value="Nitroreductase"/>
</dbReference>
<dbReference type="InterPro" id="IPR052544">
    <property type="entry name" value="Bacteriocin_Proc_Enz"/>
</dbReference>
<feature type="domain" description="Nitroreductase" evidence="1">
    <location>
        <begin position="183"/>
        <end position="300"/>
    </location>
</feature>
<organism evidence="2 3">
    <name type="scientific">Thalassotalea insulae</name>
    <dbReference type="NCBI Taxonomy" id="2056778"/>
    <lineage>
        <taxon>Bacteria</taxon>
        <taxon>Pseudomonadati</taxon>
        <taxon>Pseudomonadota</taxon>
        <taxon>Gammaproteobacteria</taxon>
        <taxon>Alteromonadales</taxon>
        <taxon>Colwelliaceae</taxon>
        <taxon>Thalassotalea</taxon>
    </lineage>
</organism>
<comment type="caution">
    <text evidence="2">The sequence shown here is derived from an EMBL/GenBank/DDBJ whole genome shotgun (WGS) entry which is preliminary data.</text>
</comment>